<protein>
    <recommendedName>
        <fullName evidence="3">CIDE-N domain-containing protein</fullName>
    </recommendedName>
</protein>
<dbReference type="GO" id="GO:0004520">
    <property type="term" value="F:DNA endonuclease activity"/>
    <property type="evidence" value="ECO:0007669"/>
    <property type="project" value="InterPro"/>
</dbReference>
<dbReference type="AlphaFoldDB" id="A0A7R9F976"/>
<proteinExistence type="predicted"/>
<evidence type="ECO:0000256" key="1">
    <source>
        <dbReference type="ARBA" id="ARBA00022703"/>
    </source>
</evidence>
<dbReference type="GO" id="GO:0005737">
    <property type="term" value="C:cytoplasm"/>
    <property type="evidence" value="ECO:0007669"/>
    <property type="project" value="InterPro"/>
</dbReference>
<dbReference type="PROSITE" id="PS51135">
    <property type="entry name" value="CIDE_N"/>
    <property type="match status" value="1"/>
</dbReference>
<dbReference type="SMART" id="SM00266">
    <property type="entry name" value="CAD"/>
    <property type="match status" value="1"/>
</dbReference>
<organism evidence="4">
    <name type="scientific">Timema bartmani</name>
    <dbReference type="NCBI Taxonomy" id="61472"/>
    <lineage>
        <taxon>Eukaryota</taxon>
        <taxon>Metazoa</taxon>
        <taxon>Ecdysozoa</taxon>
        <taxon>Arthropoda</taxon>
        <taxon>Hexapoda</taxon>
        <taxon>Insecta</taxon>
        <taxon>Pterygota</taxon>
        <taxon>Neoptera</taxon>
        <taxon>Polyneoptera</taxon>
        <taxon>Phasmatodea</taxon>
        <taxon>Timematodea</taxon>
        <taxon>Timematoidea</taxon>
        <taxon>Timematidae</taxon>
        <taxon>Timema</taxon>
    </lineage>
</organism>
<dbReference type="PANTHER" id="PTHR13067:SF2">
    <property type="entry name" value="CASPASE-ACTIVATED DNASE"/>
    <property type="match status" value="1"/>
</dbReference>
<dbReference type="GO" id="GO:0006309">
    <property type="term" value="P:apoptotic DNA fragmentation"/>
    <property type="evidence" value="ECO:0007669"/>
    <property type="project" value="InterPro"/>
</dbReference>
<evidence type="ECO:0000313" key="4">
    <source>
        <dbReference type="EMBL" id="CAD7449168.1"/>
    </source>
</evidence>
<gene>
    <name evidence="4" type="ORF">TBIB3V08_LOCUS11447</name>
</gene>
<accession>A0A7R9F976</accession>
<dbReference type="InterPro" id="IPR015311">
    <property type="entry name" value="DFF40_C"/>
</dbReference>
<sequence length="403" mass="45964">MGDQRFKSWLSELKAVRGFKVTNSVRSRTVGVACRSFDELVDKSCQKLDIPRKTVVVQLLDGTIMDDEEYFQTLPQHMLLIFLRPGENSLSGADILYNALKAVNLDFLQTGEQVKDFFSTDLKNKVRQLAQLISDSGRDERTTLLSSISQDPLWFQGLDTRAKSKEEVMFRSAQDRVRGYLYKTNDAIKKSVRDRLTTVMASISTMVKEVKYFGDYFNRSADIAKTRGDVSTQRYSTDLAKEGGGHKLMHQHNTDLAKTRGGNVSTQRYSTDLAKEGGGEGGRDLLTQRLCDDRGEFQCQGRWDRPVCPYNESSRHVINPYCSKEARVLFQIWNLDHRIERSRTVVPAILEAARISVKEHRKVNSSYFFTLLFTLSNLKLVHIVCHDKGAHNVRCDSAMYFLD</sequence>
<dbReference type="InterPro" id="IPR003508">
    <property type="entry name" value="CIDE-N_dom"/>
</dbReference>
<dbReference type="InterPro" id="IPR039729">
    <property type="entry name" value="DFF40"/>
</dbReference>
<evidence type="ECO:0000259" key="3">
    <source>
        <dbReference type="PROSITE" id="PS51135"/>
    </source>
</evidence>
<feature type="domain" description="CIDE-N" evidence="3">
    <location>
        <begin position="15"/>
        <end position="91"/>
    </location>
</feature>
<dbReference type="PANTHER" id="PTHR13067">
    <property type="entry name" value="CASPASE-ACTIVATED DNASE"/>
    <property type="match status" value="1"/>
</dbReference>
<dbReference type="SUPFAM" id="SSF54277">
    <property type="entry name" value="CAD &amp; PB1 domains"/>
    <property type="match status" value="1"/>
</dbReference>
<dbReference type="Gene3D" id="3.10.20.10">
    <property type="match status" value="1"/>
</dbReference>
<dbReference type="GO" id="GO:0016787">
    <property type="term" value="F:hydrolase activity"/>
    <property type="evidence" value="ECO:0007669"/>
    <property type="project" value="InterPro"/>
</dbReference>
<dbReference type="GO" id="GO:0005634">
    <property type="term" value="C:nucleus"/>
    <property type="evidence" value="ECO:0007669"/>
    <property type="project" value="InterPro"/>
</dbReference>
<name>A0A7R9F976_9NEOP</name>
<dbReference type="Pfam" id="PF02017">
    <property type="entry name" value="CIDE-N"/>
    <property type="match status" value="1"/>
</dbReference>
<dbReference type="InterPro" id="IPR044925">
    <property type="entry name" value="His-Me_finger_sf"/>
</dbReference>
<keyword evidence="1 2" id="KW-0053">Apoptosis</keyword>
<reference evidence="4" key="1">
    <citation type="submission" date="2020-11" db="EMBL/GenBank/DDBJ databases">
        <authorList>
            <person name="Tran Van P."/>
        </authorList>
    </citation>
    <scope>NUCLEOTIDE SEQUENCE</scope>
</reference>
<dbReference type="EMBL" id="OD571244">
    <property type="protein sequence ID" value="CAD7449168.1"/>
    <property type="molecule type" value="Genomic_DNA"/>
</dbReference>
<dbReference type="SUPFAM" id="SSF54060">
    <property type="entry name" value="His-Me finger endonucleases"/>
    <property type="match status" value="1"/>
</dbReference>
<dbReference type="Pfam" id="PF09230">
    <property type="entry name" value="DFF40"/>
    <property type="match status" value="1"/>
</dbReference>
<evidence type="ECO:0000256" key="2">
    <source>
        <dbReference type="PROSITE-ProRule" id="PRU00447"/>
    </source>
</evidence>